<comment type="caution">
    <text evidence="1">The sequence shown here is derived from an EMBL/GenBank/DDBJ whole genome shotgun (WGS) entry which is preliminary data.</text>
</comment>
<gene>
    <name evidence="1" type="ORF">PLEPLA_LOCUS31957</name>
</gene>
<dbReference type="Proteomes" id="UP001153269">
    <property type="component" value="Unassembled WGS sequence"/>
</dbReference>
<evidence type="ECO:0000313" key="2">
    <source>
        <dbReference type="Proteomes" id="UP001153269"/>
    </source>
</evidence>
<name>A0A9N7V527_PLEPL</name>
<accession>A0A9N7V527</accession>
<dbReference type="AlphaFoldDB" id="A0A9N7V527"/>
<organism evidence="1 2">
    <name type="scientific">Pleuronectes platessa</name>
    <name type="common">European plaice</name>
    <dbReference type="NCBI Taxonomy" id="8262"/>
    <lineage>
        <taxon>Eukaryota</taxon>
        <taxon>Metazoa</taxon>
        <taxon>Chordata</taxon>
        <taxon>Craniata</taxon>
        <taxon>Vertebrata</taxon>
        <taxon>Euteleostomi</taxon>
        <taxon>Actinopterygii</taxon>
        <taxon>Neopterygii</taxon>
        <taxon>Teleostei</taxon>
        <taxon>Neoteleostei</taxon>
        <taxon>Acanthomorphata</taxon>
        <taxon>Carangaria</taxon>
        <taxon>Pleuronectiformes</taxon>
        <taxon>Pleuronectoidei</taxon>
        <taxon>Pleuronectidae</taxon>
        <taxon>Pleuronectes</taxon>
    </lineage>
</organism>
<protein>
    <submittedName>
        <fullName evidence="1">Uncharacterized protein</fullName>
    </submittedName>
</protein>
<proteinExistence type="predicted"/>
<evidence type="ECO:0000313" key="1">
    <source>
        <dbReference type="EMBL" id="CAB1444241.1"/>
    </source>
</evidence>
<dbReference type="EMBL" id="CADEAL010003334">
    <property type="protein sequence ID" value="CAB1444241.1"/>
    <property type="molecule type" value="Genomic_DNA"/>
</dbReference>
<sequence>MEEDKHPGEHLGRLCAEGESLQELVTPAMFAENQSNAEGQFSDGRCLLPPPLPLMRLYEIRAPPVPLKPREISFNCKIMPIKKLPSSSSSSSSSSSRLCTRLALLEPCKAWNSCAVRLIHAGAVAAPCPSLIHQLSPPGARRVNPSLCPSAAVRHRLHSSRALEKKMCQSLPLCANANFSQKKK</sequence>
<keyword evidence="2" id="KW-1185">Reference proteome</keyword>
<reference evidence="1" key="1">
    <citation type="submission" date="2020-03" db="EMBL/GenBank/DDBJ databases">
        <authorList>
            <person name="Weist P."/>
        </authorList>
    </citation>
    <scope>NUCLEOTIDE SEQUENCE</scope>
</reference>